<dbReference type="InterPro" id="IPR008978">
    <property type="entry name" value="HSP20-like_chaperone"/>
</dbReference>
<feature type="non-terminal residue" evidence="2">
    <location>
        <position position="140"/>
    </location>
</feature>
<feature type="domain" description="CS" evidence="1">
    <location>
        <begin position="1"/>
        <end position="79"/>
    </location>
</feature>
<dbReference type="Pfam" id="PF04969">
    <property type="entry name" value="CS"/>
    <property type="match status" value="1"/>
</dbReference>
<dbReference type="PANTHER" id="PTHR12356:SF18">
    <property type="entry name" value="NUDC DOMAIN-CONTAINING PROTEIN 2"/>
    <property type="match status" value="1"/>
</dbReference>
<reference evidence="2" key="1">
    <citation type="submission" date="2020-11" db="EMBL/GenBank/DDBJ databases">
        <authorList>
            <person name="Tran Van P."/>
        </authorList>
    </citation>
    <scope>NUCLEOTIDE SEQUENCE</scope>
</reference>
<dbReference type="Gene3D" id="2.60.40.790">
    <property type="match status" value="1"/>
</dbReference>
<evidence type="ECO:0000313" key="2">
    <source>
        <dbReference type="EMBL" id="CAD7283935.1"/>
    </source>
</evidence>
<sequence>VTIEVKIEKGTRAKQIAVDVTPSRIKCCVSGNLVFEGKLRDTVRGDETVWTLEDGVLLRIVLVKATDFANSEKVWESLLDGKYVATPEVYFAMQKKLDLEKFQMENPGFDFSSAELDAKFDKIPSSVVKQLQNAQQSGSS</sequence>
<proteinExistence type="predicted"/>
<dbReference type="InterPro" id="IPR007052">
    <property type="entry name" value="CS_dom"/>
</dbReference>
<dbReference type="EMBL" id="CAJPEX010006473">
    <property type="protein sequence ID" value="CAG0924087.1"/>
    <property type="molecule type" value="Genomic_DNA"/>
</dbReference>
<dbReference type="InterPro" id="IPR037898">
    <property type="entry name" value="NudC_fam"/>
</dbReference>
<name>A0A7R9GIR2_9CRUS</name>
<dbReference type="AlphaFoldDB" id="A0A7R9GIR2"/>
<evidence type="ECO:0000259" key="1">
    <source>
        <dbReference type="PROSITE" id="PS51203"/>
    </source>
</evidence>
<protein>
    <recommendedName>
        <fullName evidence="1">CS domain-containing protein</fullName>
    </recommendedName>
</protein>
<dbReference type="GO" id="GO:0005737">
    <property type="term" value="C:cytoplasm"/>
    <property type="evidence" value="ECO:0007669"/>
    <property type="project" value="TreeGrafter"/>
</dbReference>
<dbReference type="Proteomes" id="UP000678499">
    <property type="component" value="Unassembled WGS sequence"/>
</dbReference>
<dbReference type="GO" id="GO:0006457">
    <property type="term" value="P:protein folding"/>
    <property type="evidence" value="ECO:0007669"/>
    <property type="project" value="TreeGrafter"/>
</dbReference>
<evidence type="ECO:0000313" key="3">
    <source>
        <dbReference type="Proteomes" id="UP000678499"/>
    </source>
</evidence>
<gene>
    <name evidence="2" type="ORF">NMOB1V02_LOCUS11543</name>
</gene>
<organism evidence="2">
    <name type="scientific">Notodromas monacha</name>
    <dbReference type="NCBI Taxonomy" id="399045"/>
    <lineage>
        <taxon>Eukaryota</taxon>
        <taxon>Metazoa</taxon>
        <taxon>Ecdysozoa</taxon>
        <taxon>Arthropoda</taxon>
        <taxon>Crustacea</taxon>
        <taxon>Oligostraca</taxon>
        <taxon>Ostracoda</taxon>
        <taxon>Podocopa</taxon>
        <taxon>Podocopida</taxon>
        <taxon>Cypridocopina</taxon>
        <taxon>Cypridoidea</taxon>
        <taxon>Cyprididae</taxon>
        <taxon>Notodromas</taxon>
    </lineage>
</organism>
<dbReference type="PROSITE" id="PS51203">
    <property type="entry name" value="CS"/>
    <property type="match status" value="1"/>
</dbReference>
<dbReference type="Gene3D" id="1.20.5.740">
    <property type="entry name" value="Single helix bin"/>
    <property type="match status" value="1"/>
</dbReference>
<dbReference type="EMBL" id="OA888510">
    <property type="protein sequence ID" value="CAD7283935.1"/>
    <property type="molecule type" value="Genomic_DNA"/>
</dbReference>
<keyword evidence="3" id="KW-1185">Reference proteome</keyword>
<dbReference type="GO" id="GO:0051082">
    <property type="term" value="F:unfolded protein binding"/>
    <property type="evidence" value="ECO:0007669"/>
    <property type="project" value="TreeGrafter"/>
</dbReference>
<accession>A0A7R9GIR2</accession>
<dbReference type="SUPFAM" id="SSF49764">
    <property type="entry name" value="HSP20-like chaperones"/>
    <property type="match status" value="1"/>
</dbReference>
<dbReference type="OrthoDB" id="515366at2759"/>
<dbReference type="PANTHER" id="PTHR12356">
    <property type="entry name" value="NUCLEAR MOVEMENT PROTEIN NUDC"/>
    <property type="match status" value="1"/>
</dbReference>